<reference evidence="1" key="1">
    <citation type="journal article" date="2017" name="Ticks Tick Borne Dis.">
        <title>An insight into the sialome of Hyalomma excavatum.</title>
        <authorList>
            <person name="Ribeiro J.M."/>
            <person name="Slovak M."/>
            <person name="Francischetti I.M."/>
        </authorList>
    </citation>
    <scope>NUCLEOTIDE SEQUENCE</scope>
    <source>
        <strain evidence="1">Samish</strain>
        <tissue evidence="1">Salivary glands</tissue>
    </source>
</reference>
<organism evidence="1">
    <name type="scientific">Hyalomma excavatum</name>
    <dbReference type="NCBI Taxonomy" id="257692"/>
    <lineage>
        <taxon>Eukaryota</taxon>
        <taxon>Metazoa</taxon>
        <taxon>Ecdysozoa</taxon>
        <taxon>Arthropoda</taxon>
        <taxon>Chelicerata</taxon>
        <taxon>Arachnida</taxon>
        <taxon>Acari</taxon>
        <taxon>Parasitiformes</taxon>
        <taxon>Ixodida</taxon>
        <taxon>Ixodoidea</taxon>
        <taxon>Ixodidae</taxon>
        <taxon>Hyalomminae</taxon>
        <taxon>Hyalomma</taxon>
    </lineage>
</organism>
<accession>A0A131XH98</accession>
<sequence length="103" mass="10806">AFMLIAIHITLVLSAPDTKCPLRRRGSGRGAVCIILGKEVPAGEMRDFTNPCMRAQCQDNGQRITLTGCPDNPGANQHPPGAPAPAPGHFPACCGTCGRVQIN</sequence>
<dbReference type="AlphaFoldDB" id="A0A131XH98"/>
<dbReference type="EMBL" id="GEFH01002118">
    <property type="protein sequence ID" value="JAP66463.1"/>
    <property type="molecule type" value="mRNA"/>
</dbReference>
<name>A0A131XH98_9ACAR</name>
<proteinExistence type="evidence at transcript level"/>
<feature type="non-terminal residue" evidence="1">
    <location>
        <position position="1"/>
    </location>
</feature>
<protein>
    <submittedName>
        <fullName evidence="1">Putative 8.9 kDa family member</fullName>
    </submittedName>
</protein>
<evidence type="ECO:0000313" key="1">
    <source>
        <dbReference type="EMBL" id="JAP66463.1"/>
    </source>
</evidence>